<dbReference type="Proteomes" id="UP000326759">
    <property type="component" value="Unassembled WGS sequence"/>
</dbReference>
<protein>
    <recommendedName>
        <fullName evidence="4">Zasp-like motif domain-containing protein</fullName>
    </recommendedName>
</protein>
<feature type="region of interest" description="Disordered" evidence="1">
    <location>
        <begin position="40"/>
        <end position="59"/>
    </location>
</feature>
<accession>A0A5N5SQE2</accession>
<evidence type="ECO:0000313" key="3">
    <source>
        <dbReference type="Proteomes" id="UP000326759"/>
    </source>
</evidence>
<feature type="region of interest" description="Disordered" evidence="1">
    <location>
        <begin position="228"/>
        <end position="262"/>
    </location>
</feature>
<reference evidence="2 3" key="1">
    <citation type="journal article" date="2019" name="PLoS Biol.">
        <title>Sex chromosomes control vertical transmission of feminizing Wolbachia symbionts in an isopod.</title>
        <authorList>
            <person name="Becking T."/>
            <person name="Chebbi M.A."/>
            <person name="Giraud I."/>
            <person name="Moumen B."/>
            <person name="Laverre T."/>
            <person name="Caubet Y."/>
            <person name="Peccoud J."/>
            <person name="Gilbert C."/>
            <person name="Cordaux R."/>
        </authorList>
    </citation>
    <scope>NUCLEOTIDE SEQUENCE [LARGE SCALE GENOMIC DNA]</scope>
    <source>
        <strain evidence="2">ANa2</strain>
        <tissue evidence="2">Whole body excluding digestive tract and cuticle</tissue>
    </source>
</reference>
<feature type="compositionally biased region" description="Polar residues" evidence="1">
    <location>
        <begin position="130"/>
        <end position="167"/>
    </location>
</feature>
<evidence type="ECO:0008006" key="4">
    <source>
        <dbReference type="Google" id="ProtNLM"/>
    </source>
</evidence>
<feature type="compositionally biased region" description="Low complexity" evidence="1">
    <location>
        <begin position="1"/>
        <end position="14"/>
    </location>
</feature>
<feature type="region of interest" description="Disordered" evidence="1">
    <location>
        <begin position="1"/>
        <end position="22"/>
    </location>
</feature>
<feature type="compositionally biased region" description="Basic and acidic residues" evidence="1">
    <location>
        <begin position="253"/>
        <end position="262"/>
    </location>
</feature>
<feature type="compositionally biased region" description="Polar residues" evidence="1">
    <location>
        <begin position="100"/>
        <end position="113"/>
    </location>
</feature>
<organism evidence="2 3">
    <name type="scientific">Armadillidium nasatum</name>
    <dbReference type="NCBI Taxonomy" id="96803"/>
    <lineage>
        <taxon>Eukaryota</taxon>
        <taxon>Metazoa</taxon>
        <taxon>Ecdysozoa</taxon>
        <taxon>Arthropoda</taxon>
        <taxon>Crustacea</taxon>
        <taxon>Multicrustacea</taxon>
        <taxon>Malacostraca</taxon>
        <taxon>Eumalacostraca</taxon>
        <taxon>Peracarida</taxon>
        <taxon>Isopoda</taxon>
        <taxon>Oniscidea</taxon>
        <taxon>Crinocheta</taxon>
        <taxon>Armadillidiidae</taxon>
        <taxon>Armadillidium</taxon>
    </lineage>
</organism>
<keyword evidence="3" id="KW-1185">Reference proteome</keyword>
<feature type="region of interest" description="Disordered" evidence="1">
    <location>
        <begin position="91"/>
        <end position="113"/>
    </location>
</feature>
<feature type="region of interest" description="Disordered" evidence="1">
    <location>
        <begin position="130"/>
        <end position="216"/>
    </location>
</feature>
<gene>
    <name evidence="2" type="ORF">Anas_05475</name>
</gene>
<dbReference type="EMBL" id="SEYY01021729">
    <property type="protein sequence ID" value="KAB7496122.1"/>
    <property type="molecule type" value="Genomic_DNA"/>
</dbReference>
<comment type="caution">
    <text evidence="2">The sequence shown here is derived from an EMBL/GenBank/DDBJ whole genome shotgun (WGS) entry which is preliminary data.</text>
</comment>
<dbReference type="OrthoDB" id="1293114at2759"/>
<evidence type="ECO:0000313" key="2">
    <source>
        <dbReference type="EMBL" id="KAB7496122.1"/>
    </source>
</evidence>
<sequence length="315" mass="36025">MNQQMSSTHQTSSSRVIPGGGVFQTTSKVYESRQEYQYEQQYGGNYQTQPKSLPTQQDYSVQQQFHQQHNIQRPFNEFQVPIQTGYQQNLQQQQTFKSQGFTGQSKFQRPQQDQFSNAPNVQYQNIPSQTQGQFVPQSHARFQTPQSTPQTKPINIPQGNQPLSSDQKQARFPGNKQFTPTKQFQPMFQKGNPDLQQSQQPAEWPPKNEGGPNLTTTYPSGFKLKEEAPMDNTSGIPVVPSQPAFKITQPMKVKGDDKWPPKKYAEDITQEQVREFVKPKKSNRDYSEFFAQNALPNSYPAYRAPPGTQHRGVDE</sequence>
<feature type="compositionally biased region" description="Low complexity" evidence="1">
    <location>
        <begin position="40"/>
        <end position="49"/>
    </location>
</feature>
<dbReference type="AlphaFoldDB" id="A0A5N5SQE2"/>
<proteinExistence type="predicted"/>
<name>A0A5N5SQE2_9CRUS</name>
<evidence type="ECO:0000256" key="1">
    <source>
        <dbReference type="SAM" id="MobiDB-lite"/>
    </source>
</evidence>
<feature type="compositionally biased region" description="Polar residues" evidence="1">
    <location>
        <begin position="176"/>
        <end position="186"/>
    </location>
</feature>